<dbReference type="Gene3D" id="2.160.20.10">
    <property type="entry name" value="Single-stranded right-handed beta-helix, Pectin lyase-like"/>
    <property type="match status" value="1"/>
</dbReference>
<dbReference type="InterPro" id="IPR006626">
    <property type="entry name" value="PbH1"/>
</dbReference>
<dbReference type="Proteomes" id="UP000184236">
    <property type="component" value="Unassembled WGS sequence"/>
</dbReference>
<name>A0A1M4TME7_9FLAO</name>
<sequence length="371" mass="41102">MDKLKIIFLLLLSFSFFKGQEINSKEYTDIKNKYFTNAVYLENYLPKSIDKTGSTDYTNFVQNALDQNSKLIFPNYPILVSDKGISLKSNQNILFQSNSKLVLKSSNKAAYKIISLVNVSNVNIYFLNIEGDKYSHLSSVGEWGNGVSIKSSSNIMLYKPMISKCWGDGIYIGQETSVPQNITVNGGLINDNRRNGISVISGIDITLKNITISNTKGHNPQSGIDIEPNNAKNRLNNIVLNNITTKNNAVHGIIISTGNLNGSTQPISITINNHRDYNSAIALGLGVTRNNLTYIQPLNGKITISNSNYTLPGKAFIRNYKGKKSNISLSFQNMNFKRSNVAGTSAKVSSWSLPLDQFLSDFKRNVDSDVK</sequence>
<protein>
    <recommendedName>
        <fullName evidence="3">Right handed beta helix region</fullName>
    </recommendedName>
</protein>
<dbReference type="SUPFAM" id="SSF51126">
    <property type="entry name" value="Pectin lyase-like"/>
    <property type="match status" value="1"/>
</dbReference>
<accession>A0A1M4TME7</accession>
<reference evidence="2" key="1">
    <citation type="submission" date="2016-11" db="EMBL/GenBank/DDBJ databases">
        <authorList>
            <person name="Varghese N."/>
            <person name="Submissions S."/>
        </authorList>
    </citation>
    <scope>NUCLEOTIDE SEQUENCE [LARGE SCALE GENOMIC DNA]</scope>
    <source>
        <strain evidence="2">DSM 26898</strain>
    </source>
</reference>
<evidence type="ECO:0008006" key="3">
    <source>
        <dbReference type="Google" id="ProtNLM"/>
    </source>
</evidence>
<organism evidence="1 2">
    <name type="scientific">Chryseobacterium takakiae</name>
    <dbReference type="NCBI Taxonomy" id="1302685"/>
    <lineage>
        <taxon>Bacteria</taxon>
        <taxon>Pseudomonadati</taxon>
        <taxon>Bacteroidota</taxon>
        <taxon>Flavobacteriia</taxon>
        <taxon>Flavobacteriales</taxon>
        <taxon>Weeksellaceae</taxon>
        <taxon>Chryseobacterium group</taxon>
        <taxon>Chryseobacterium</taxon>
    </lineage>
</organism>
<dbReference type="STRING" id="1302685.SAMN05444408_101463"/>
<dbReference type="InterPro" id="IPR012334">
    <property type="entry name" value="Pectin_lyas_fold"/>
</dbReference>
<dbReference type="EMBL" id="FQVO01000001">
    <property type="protein sequence ID" value="SHE45659.1"/>
    <property type="molecule type" value="Genomic_DNA"/>
</dbReference>
<evidence type="ECO:0000313" key="1">
    <source>
        <dbReference type="EMBL" id="SHE45659.1"/>
    </source>
</evidence>
<dbReference type="RefSeq" id="WP_072883189.1">
    <property type="nucleotide sequence ID" value="NZ_FQVO01000001.1"/>
</dbReference>
<dbReference type="OrthoDB" id="253409at2"/>
<proteinExistence type="predicted"/>
<dbReference type="AlphaFoldDB" id="A0A1M4TME7"/>
<evidence type="ECO:0000313" key="2">
    <source>
        <dbReference type="Proteomes" id="UP000184236"/>
    </source>
</evidence>
<dbReference type="InterPro" id="IPR011050">
    <property type="entry name" value="Pectin_lyase_fold/virulence"/>
</dbReference>
<dbReference type="SMART" id="SM00710">
    <property type="entry name" value="PbH1"/>
    <property type="match status" value="5"/>
</dbReference>
<gene>
    <name evidence="1" type="ORF">SAMN05444408_101463</name>
</gene>
<keyword evidence="2" id="KW-1185">Reference proteome</keyword>